<accession>A0ABN0TZF5</accession>
<dbReference type="Gene3D" id="3.90.79.10">
    <property type="entry name" value="Nucleoside Triphosphate Pyrophosphohydrolase"/>
    <property type="match status" value="1"/>
</dbReference>
<dbReference type="NCBIfam" id="NF001938">
    <property type="entry name" value="PRK00714.1-5"/>
    <property type="match status" value="1"/>
</dbReference>
<keyword evidence="7" id="KW-1185">Reference proteome</keyword>
<dbReference type="InterPro" id="IPR020476">
    <property type="entry name" value="Nudix_hydrolase"/>
</dbReference>
<dbReference type="RefSeq" id="WP_343749789.1">
    <property type="nucleotide sequence ID" value="NZ_BAAADG010000018.1"/>
</dbReference>
<evidence type="ECO:0000313" key="7">
    <source>
        <dbReference type="Proteomes" id="UP001501476"/>
    </source>
</evidence>
<dbReference type="EMBL" id="BAAADG010000018">
    <property type="protein sequence ID" value="GAA0234099.1"/>
    <property type="molecule type" value="Genomic_DNA"/>
</dbReference>
<comment type="function">
    <text evidence="4">Accelerates the degradation of transcripts by removing pyrophosphate from the 5'-end of triphosphorylated RNA, leading to a more labile monophosphorylated state that can stimulate subsequent ribonuclease cleavage.</text>
</comment>
<evidence type="ECO:0000256" key="2">
    <source>
        <dbReference type="ARBA" id="ARBA00001946"/>
    </source>
</evidence>
<comment type="cofactor">
    <cofactor evidence="1">
        <name>Mn(2+)</name>
        <dbReference type="ChEBI" id="CHEBI:29035"/>
    </cofactor>
</comment>
<reference evidence="6 7" key="1">
    <citation type="journal article" date="2019" name="Int. J. Syst. Evol. Microbiol.">
        <title>The Global Catalogue of Microorganisms (GCM) 10K type strain sequencing project: providing services to taxonomists for standard genome sequencing and annotation.</title>
        <authorList>
            <consortium name="The Broad Institute Genomics Platform"/>
            <consortium name="The Broad Institute Genome Sequencing Center for Infectious Disease"/>
            <person name="Wu L."/>
            <person name="Ma J."/>
        </authorList>
    </citation>
    <scope>NUCLEOTIDE SEQUENCE [LARGE SCALE GENOMIC DNA]</scope>
    <source>
        <strain evidence="6 7">JCM 6886</strain>
    </source>
</reference>
<comment type="cofactor">
    <cofactor evidence="2">
        <name>Mg(2+)</name>
        <dbReference type="ChEBI" id="CHEBI:18420"/>
    </cofactor>
</comment>
<dbReference type="PRINTS" id="PR00502">
    <property type="entry name" value="NUDIXFAMILY"/>
</dbReference>
<evidence type="ECO:0000256" key="4">
    <source>
        <dbReference type="HAMAP-Rule" id="MF_00298"/>
    </source>
</evidence>
<dbReference type="Proteomes" id="UP001501476">
    <property type="component" value="Unassembled WGS sequence"/>
</dbReference>
<comment type="cofactor">
    <cofactor evidence="4">
        <name>a divalent metal cation</name>
        <dbReference type="ChEBI" id="CHEBI:60240"/>
    </cofactor>
</comment>
<comment type="similarity">
    <text evidence="4">Belongs to the Nudix hydrolase family. RppH subfamily.</text>
</comment>
<protein>
    <recommendedName>
        <fullName evidence="4">RNA pyrophosphohydrolase</fullName>
        <ecNumber evidence="4">3.6.1.-</ecNumber>
    </recommendedName>
    <alternativeName>
        <fullName evidence="4">(Di)nucleoside polyphosphate hydrolase</fullName>
    </alternativeName>
</protein>
<comment type="caution">
    <text evidence="6">The sequence shown here is derived from an EMBL/GenBank/DDBJ whole genome shotgun (WGS) entry which is preliminary data.</text>
</comment>
<proteinExistence type="inferred from homology"/>
<dbReference type="PROSITE" id="PS00893">
    <property type="entry name" value="NUDIX_BOX"/>
    <property type="match status" value="1"/>
</dbReference>
<keyword evidence="3 4" id="KW-0378">Hydrolase</keyword>
<name>A0ABN0TZF5_9GAMM</name>
<gene>
    <name evidence="4 6" type="primary">rppH</name>
    <name evidence="4" type="synonym">nudH</name>
    <name evidence="6" type="ORF">GCM10008964_26770</name>
</gene>
<dbReference type="NCBIfam" id="NF001934">
    <property type="entry name" value="PRK00714.1-1"/>
    <property type="match status" value="1"/>
</dbReference>
<dbReference type="CDD" id="cd03671">
    <property type="entry name" value="NUDIX_Ap4A_hydrolase_plant_like"/>
    <property type="match status" value="1"/>
</dbReference>
<dbReference type="EC" id="3.6.1.-" evidence="4"/>
<dbReference type="InterPro" id="IPR020084">
    <property type="entry name" value="NUDIX_hydrolase_CS"/>
</dbReference>
<dbReference type="NCBIfam" id="NF001937">
    <property type="entry name" value="PRK00714.1-4"/>
    <property type="match status" value="1"/>
</dbReference>
<dbReference type="PANTHER" id="PTHR23114:SF17">
    <property type="entry name" value="M7GPPPN-MRNA HYDROLASE"/>
    <property type="match status" value="1"/>
</dbReference>
<dbReference type="InterPro" id="IPR000086">
    <property type="entry name" value="NUDIX_hydrolase_dom"/>
</dbReference>
<evidence type="ECO:0000256" key="3">
    <source>
        <dbReference type="ARBA" id="ARBA00022801"/>
    </source>
</evidence>
<feature type="domain" description="Nudix hydrolase" evidence="5">
    <location>
        <begin position="6"/>
        <end position="149"/>
    </location>
</feature>
<organism evidence="6 7">
    <name type="scientific">Methylophaga marina</name>
    <dbReference type="NCBI Taxonomy" id="45495"/>
    <lineage>
        <taxon>Bacteria</taxon>
        <taxon>Pseudomonadati</taxon>
        <taxon>Pseudomonadota</taxon>
        <taxon>Gammaproteobacteria</taxon>
        <taxon>Thiotrichales</taxon>
        <taxon>Piscirickettsiaceae</taxon>
        <taxon>Methylophaga</taxon>
    </lineage>
</organism>
<dbReference type="PANTHER" id="PTHR23114">
    <property type="entry name" value="M7GPPPN-MRNA HYDROLASE"/>
    <property type="match status" value="1"/>
</dbReference>
<evidence type="ECO:0000259" key="5">
    <source>
        <dbReference type="PROSITE" id="PS51462"/>
    </source>
</evidence>
<dbReference type="SUPFAM" id="SSF55811">
    <property type="entry name" value="Nudix"/>
    <property type="match status" value="1"/>
</dbReference>
<dbReference type="InterPro" id="IPR015797">
    <property type="entry name" value="NUDIX_hydrolase-like_dom_sf"/>
</dbReference>
<sequence length="169" mass="20575">MIDKDGFRPNVGIILCNEENQVLWAQRAQHDSWQFPQGGIKSHETPEQAAYRELTEEVGLLPEHVELIATTRGWLRYRLPKRYLRYGNKPLCIGQKQRWFLMRFTGKEEDVKLNLHEKPEFDDWRWVDYWTPVDEIVFFKRRVYEKALHEFAPLLFPEYRRQLNNKKRR</sequence>
<feature type="short sequence motif" description="Nudix box" evidence="4">
    <location>
        <begin position="38"/>
        <end position="59"/>
    </location>
</feature>
<dbReference type="InterPro" id="IPR022927">
    <property type="entry name" value="RppH"/>
</dbReference>
<dbReference type="Pfam" id="PF00293">
    <property type="entry name" value="NUDIX"/>
    <property type="match status" value="1"/>
</dbReference>
<dbReference type="HAMAP" id="MF_00298">
    <property type="entry name" value="Nudix_RppH"/>
    <property type="match status" value="1"/>
</dbReference>
<evidence type="ECO:0000313" key="6">
    <source>
        <dbReference type="EMBL" id="GAA0234099.1"/>
    </source>
</evidence>
<dbReference type="PROSITE" id="PS51462">
    <property type="entry name" value="NUDIX"/>
    <property type="match status" value="1"/>
</dbReference>
<evidence type="ECO:0000256" key="1">
    <source>
        <dbReference type="ARBA" id="ARBA00001936"/>
    </source>
</evidence>